<proteinExistence type="predicted"/>
<evidence type="ECO:0000313" key="5">
    <source>
        <dbReference type="EMBL" id="RKP03746.1"/>
    </source>
</evidence>
<dbReference type="InterPro" id="IPR015202">
    <property type="entry name" value="GO-like_E_set"/>
</dbReference>
<keyword evidence="2" id="KW-1015">Disulfide bond</keyword>
<reference evidence="6" key="1">
    <citation type="journal article" date="2018" name="Nat. Microbiol.">
        <title>Leveraging single-cell genomics to expand the fungal tree of life.</title>
        <authorList>
            <person name="Ahrendt S.R."/>
            <person name="Quandt C.A."/>
            <person name="Ciobanu D."/>
            <person name="Clum A."/>
            <person name="Salamov A."/>
            <person name="Andreopoulos B."/>
            <person name="Cheng J.F."/>
            <person name="Woyke T."/>
            <person name="Pelin A."/>
            <person name="Henrissat B."/>
            <person name="Reynolds N.K."/>
            <person name="Benny G.L."/>
            <person name="Smith M.E."/>
            <person name="James T.Y."/>
            <person name="Grigoriev I.V."/>
        </authorList>
    </citation>
    <scope>NUCLEOTIDE SEQUENCE [LARGE SCALE GENOMIC DNA]</scope>
    <source>
        <strain evidence="6">ATCC 52028</strain>
    </source>
</reference>
<dbReference type="SUPFAM" id="SSF81296">
    <property type="entry name" value="E set domains"/>
    <property type="match status" value="1"/>
</dbReference>
<dbReference type="STRING" id="1555241.A0A4P9XDY2"/>
<evidence type="ECO:0000256" key="3">
    <source>
        <dbReference type="PROSITE-ProRule" id="PRU00779"/>
    </source>
</evidence>
<dbReference type="Proteomes" id="UP000274922">
    <property type="component" value="Unassembled WGS sequence"/>
</dbReference>
<sequence>MPGGPGVGLGFCPAVLPDPVARADCGAASETTCAARGCCWSPVDGELGAAVPPCFRDTTVKNNNKGGVGAYQKIGFAPAAGLATQLVPGYNQVLLLEREFNGAQNGTHIYVLDTDNYDFERDGFAYKPLTSKTDVFCHAGHVMPDGRALSVGGWTGEALRAVRILDRCDMAGYPGQCNFRENQNAPNGALQRPRWYPSTLGMPDGSVAVIGGATDIVPPGVNEPTIEFLPSKGGTLRNQLLVDSDGANLYPGAHVLWDNAQQAGRVFLFGGTIGALYDLNFNLVRNMPGSPVAPGGQRSYPLAGTTVLLPLSPENDYLPEIAACGGGTAVMGNFQPTNPALNDCIRILPTIEGSIWVQEFMPYARVMPDMVVLPDGKYLIVNGAQQGYSGFGTAINPAYTALIYDPKAPLGQRFTEGDTTDVARLYHSEALLLPDGRVLISGSTPNSNSNDPDVPGPTGAVFPTEYHLEVYLPPYLTSGAPRPVFAGISTAAWGYGQPVTMRTSVPSGNLNALRAVVLTNGAVTHATHMSQRHVTMVTQGVTGPDAEGFVNLTVTACPRAEVCPPGWYLLYVLDGETPSMGQWVQIGGDAGLGPGNFPGF</sequence>
<dbReference type="InterPro" id="IPR009880">
    <property type="entry name" value="Glyoxal_oxidase_N"/>
</dbReference>
<accession>A0A4P9XDY2</accession>
<dbReference type="InterPro" id="IPR011043">
    <property type="entry name" value="Gal_Oxase/kelch_b-propeller"/>
</dbReference>
<evidence type="ECO:0000313" key="6">
    <source>
        <dbReference type="Proteomes" id="UP000274922"/>
    </source>
</evidence>
<evidence type="ECO:0000256" key="2">
    <source>
        <dbReference type="ARBA" id="ARBA00023157"/>
    </source>
</evidence>
<dbReference type="Gene3D" id="4.10.110.10">
    <property type="entry name" value="Spasmolytic Protein, domain 1"/>
    <property type="match status" value="1"/>
</dbReference>
<dbReference type="Pfam" id="PF00088">
    <property type="entry name" value="Trefoil"/>
    <property type="match status" value="1"/>
</dbReference>
<dbReference type="InterPro" id="IPR000519">
    <property type="entry name" value="P_trefoil_dom"/>
</dbReference>
<dbReference type="CDD" id="cd02851">
    <property type="entry name" value="E_set_GO_C"/>
    <property type="match status" value="1"/>
</dbReference>
<dbReference type="PANTHER" id="PTHR32208:SF105">
    <property type="entry name" value="COPPER RADICAL OXIDASE"/>
    <property type="match status" value="1"/>
</dbReference>
<feature type="domain" description="P-type" evidence="4">
    <location>
        <begin position="10"/>
        <end position="58"/>
    </location>
</feature>
<dbReference type="Pfam" id="PF09118">
    <property type="entry name" value="GO-like_E_set"/>
    <property type="match status" value="1"/>
</dbReference>
<dbReference type="SUPFAM" id="SSF50965">
    <property type="entry name" value="Galactose oxidase, central domain"/>
    <property type="match status" value="1"/>
</dbReference>
<dbReference type="InterPro" id="IPR014756">
    <property type="entry name" value="Ig_E-set"/>
</dbReference>
<organism evidence="5 6">
    <name type="scientific">Caulochytrium protostelioides</name>
    <dbReference type="NCBI Taxonomy" id="1555241"/>
    <lineage>
        <taxon>Eukaryota</taxon>
        <taxon>Fungi</taxon>
        <taxon>Fungi incertae sedis</taxon>
        <taxon>Chytridiomycota</taxon>
        <taxon>Chytridiomycota incertae sedis</taxon>
        <taxon>Chytridiomycetes</taxon>
        <taxon>Caulochytriales</taxon>
        <taxon>Caulochytriaceae</taxon>
        <taxon>Caulochytrium</taxon>
    </lineage>
</organism>
<dbReference type="PROSITE" id="PS51448">
    <property type="entry name" value="P_TREFOIL_2"/>
    <property type="match status" value="1"/>
</dbReference>
<dbReference type="PANTHER" id="PTHR32208">
    <property type="entry name" value="SECRETED PROTEIN-RELATED"/>
    <property type="match status" value="1"/>
</dbReference>
<dbReference type="SMART" id="SM00018">
    <property type="entry name" value="PD"/>
    <property type="match status" value="1"/>
</dbReference>
<keyword evidence="1" id="KW-0732">Signal</keyword>
<dbReference type="EMBL" id="ML014118">
    <property type="protein sequence ID" value="RKP03746.1"/>
    <property type="molecule type" value="Genomic_DNA"/>
</dbReference>
<protein>
    <recommendedName>
        <fullName evidence="4">P-type domain-containing protein</fullName>
    </recommendedName>
</protein>
<dbReference type="SUPFAM" id="SSF57492">
    <property type="entry name" value="Trefoil"/>
    <property type="match status" value="1"/>
</dbReference>
<dbReference type="AlphaFoldDB" id="A0A4P9XDY2"/>
<keyword evidence="6" id="KW-1185">Reference proteome</keyword>
<dbReference type="Gene3D" id="2.60.40.10">
    <property type="entry name" value="Immunoglobulins"/>
    <property type="match status" value="1"/>
</dbReference>
<evidence type="ECO:0000256" key="1">
    <source>
        <dbReference type="ARBA" id="ARBA00022729"/>
    </source>
</evidence>
<dbReference type="InterPro" id="IPR044913">
    <property type="entry name" value="P_trefoil_dom_sf"/>
</dbReference>
<dbReference type="InterPro" id="IPR037293">
    <property type="entry name" value="Gal_Oxidase_central_sf"/>
</dbReference>
<name>A0A4P9XDY2_9FUNG</name>
<gene>
    <name evidence="5" type="ORF">CXG81DRAFT_9078</name>
</gene>
<dbReference type="OrthoDB" id="2019572at2759"/>
<dbReference type="CDD" id="cd00111">
    <property type="entry name" value="Trefoil"/>
    <property type="match status" value="1"/>
</dbReference>
<comment type="caution">
    <text evidence="3">Lacks conserved residue(s) required for the propagation of feature annotation.</text>
</comment>
<evidence type="ECO:0000259" key="4">
    <source>
        <dbReference type="PROSITE" id="PS51448"/>
    </source>
</evidence>
<dbReference type="InterPro" id="IPR013783">
    <property type="entry name" value="Ig-like_fold"/>
</dbReference>
<dbReference type="Gene3D" id="2.130.10.80">
    <property type="entry name" value="Galactose oxidase/kelch, beta-propeller"/>
    <property type="match status" value="1"/>
</dbReference>
<dbReference type="Pfam" id="PF07250">
    <property type="entry name" value="Glyoxal_oxid_N"/>
    <property type="match status" value="1"/>
</dbReference>